<dbReference type="EMBL" id="JAHRIQ010023347">
    <property type="protein sequence ID" value="MEQ2227923.1"/>
    <property type="molecule type" value="Genomic_DNA"/>
</dbReference>
<accession>A0ABV0T7N8</accession>
<reference evidence="2 3" key="1">
    <citation type="submission" date="2021-06" db="EMBL/GenBank/DDBJ databases">
        <authorList>
            <person name="Palmer J.M."/>
        </authorList>
    </citation>
    <scope>NUCLEOTIDE SEQUENCE [LARGE SCALE GENOMIC DNA]</scope>
    <source>
        <strain evidence="3">if_2019</strain>
        <tissue evidence="2">Muscle</tissue>
    </source>
</reference>
<keyword evidence="3" id="KW-1185">Reference proteome</keyword>
<dbReference type="Proteomes" id="UP001482620">
    <property type="component" value="Unassembled WGS sequence"/>
</dbReference>
<feature type="region of interest" description="Disordered" evidence="1">
    <location>
        <begin position="22"/>
        <end position="53"/>
    </location>
</feature>
<protein>
    <submittedName>
        <fullName evidence="2">Uncharacterized protein</fullName>
    </submittedName>
</protein>
<gene>
    <name evidence="2" type="ORF">ILYODFUR_003427</name>
</gene>
<comment type="caution">
    <text evidence="2">The sequence shown here is derived from an EMBL/GenBank/DDBJ whole genome shotgun (WGS) entry which is preliminary data.</text>
</comment>
<organism evidence="2 3">
    <name type="scientific">Ilyodon furcidens</name>
    <name type="common">goldbreast splitfin</name>
    <dbReference type="NCBI Taxonomy" id="33524"/>
    <lineage>
        <taxon>Eukaryota</taxon>
        <taxon>Metazoa</taxon>
        <taxon>Chordata</taxon>
        <taxon>Craniata</taxon>
        <taxon>Vertebrata</taxon>
        <taxon>Euteleostomi</taxon>
        <taxon>Actinopterygii</taxon>
        <taxon>Neopterygii</taxon>
        <taxon>Teleostei</taxon>
        <taxon>Neoteleostei</taxon>
        <taxon>Acanthomorphata</taxon>
        <taxon>Ovalentaria</taxon>
        <taxon>Atherinomorphae</taxon>
        <taxon>Cyprinodontiformes</taxon>
        <taxon>Goodeidae</taxon>
        <taxon>Ilyodon</taxon>
    </lineage>
</organism>
<evidence type="ECO:0000313" key="3">
    <source>
        <dbReference type="Proteomes" id="UP001482620"/>
    </source>
</evidence>
<sequence length="99" mass="11235">MIQDPRLEWADMRLWPQEAVNSSENGRCLMGRSAAPPSTPLEPPTRHPKMTPDPFTCLYQAMEVRNSDESLWPCVYTLESRKEGNQLRSAKSGEVKDEG</sequence>
<name>A0ABV0T7N8_9TELE</name>
<evidence type="ECO:0000256" key="1">
    <source>
        <dbReference type="SAM" id="MobiDB-lite"/>
    </source>
</evidence>
<proteinExistence type="predicted"/>
<evidence type="ECO:0000313" key="2">
    <source>
        <dbReference type="EMBL" id="MEQ2227923.1"/>
    </source>
</evidence>